<feature type="transmembrane region" description="Helical" evidence="3">
    <location>
        <begin position="1260"/>
        <end position="1281"/>
    </location>
</feature>
<evidence type="ECO:0000256" key="2">
    <source>
        <dbReference type="SAM" id="MobiDB-lite"/>
    </source>
</evidence>
<dbReference type="PROSITE" id="PS50005">
    <property type="entry name" value="TPR"/>
    <property type="match status" value="4"/>
</dbReference>
<dbReference type="PANTHER" id="PTHR12558">
    <property type="entry name" value="CELL DIVISION CYCLE 16,23,27"/>
    <property type="match status" value="1"/>
</dbReference>
<reference evidence="4 5" key="1">
    <citation type="submission" date="2018-10" db="EMBL/GenBank/DDBJ databases">
        <title>Genomic Encyclopedia of Archaeal and Bacterial Type Strains, Phase II (KMG-II): from individual species to whole genera.</title>
        <authorList>
            <person name="Goeker M."/>
        </authorList>
    </citation>
    <scope>NUCLEOTIDE SEQUENCE [LARGE SCALE GENOMIC DNA]</scope>
    <source>
        <strain evidence="4 5">DSM 45657</strain>
    </source>
</reference>
<sequence>MTTADIDLLRRRWELPTALAASERALAESPHDPQAVVAHVRVLLAMNREDDAVELTSRQLEDPSISTWHLVALSQSGAYGDAIAFGLEAIKRFPEHALARVALGRAYSGSGYEEEALELYAAAAALSPSDWRPARWYALGLADLYRWSEAVIAGERLVAEYPTVAKCHHTLGQIHLKRDAPQEALPHFDAAIELDPDFSYPYQYRGTALVEMSRFTEAQEWEARAIERFPRAGDLLVSAAWTFSIQDREGEAVALAERAIALDPRSNWALCSLADFESYRLRHEAAATAVGKAIALRPRAASARLTAAWLALRDGDDDDAVTAIAEVVRLNTRNGQAVNSRIAILRLAGRLADSVTAAEEALRLRPPSPWTAIAAATTFQQAKQPDRALEVLASALETHPLHSNLLRTRVSHLQKAGRTAEVAEAVQVALSRRPDDVEINVVAAAHHSGLDDESKALELVDRALAVRPDHASALAGRVDYLRYLSRYGDACEAASRGLSLHPDSAALQLAAINAYMAHDRYQDALAQAEKALADDPTNTSLLVKHVDCLRYLCRFADAHKVADEALVDQPDSITLRMAKAEVFHSEGRYPEAIAIVTRVRADLPEYTWALRRHLSYLANAHRFAEARALADEAVAAHPDDANVLLGVAWLRSMLSHEGAAAELGRRAVALSPSNLWARQSLIQFLRYARRFDEALATWEPFGGSPDADGLVTRAWLASDMGDDEGAIAWCEQALGSAPRYVWALTTRVWLLHKADRLADAQAAAAAALALRPDNVDVHATDAWLRLELDDAEGALVAADRALEISPRDSDAVDHKILALFRLHRVEQAERVIRAAQERQPSNLGLQLALAKVHEHRLAFDAAAQCTTAAMRDVPDDPDCGVALSSTLRSLRRYGEAERVTMGVIRTHPHRRDARAELGWIHHDERRSADARRVFQDLLDDAVNERERRSARYGLGWVAFSAGDHATAEAEFRLLPKTDFAYRLALAWALTRQDGVSRWREGEAIAAELVKLRDDPSAQICLGVAAFRQGQLASAEYHFKRALDIDPYHGSHADLGALYVQMGRYEEAEVELNQAISRDWYDAAAHVELGALLLRTDRLPEAEREFRQALAVDPASGAAAIGAAQALAKAGDEAEAESTLRAALLRQEAPARWRTNLAIARLLVQRGDKQQNADLHAEAYAHAQGALETAPDKEADPHFVAGVAHHRMGSLAADARGRFWYRQRALSHLRECLKRDPGHADAQRNLHLLERELKAVAPAIWGGYAVAVVSIALLATLWITFFTTTKVTAVMLTTTTPILVGLFTIAVLLPSLIRLKLPGFEADLQAGTGPISPGPTGQVTFGPGRFTVTTGPTGQLPRRE</sequence>
<dbReference type="RefSeq" id="WP_147460103.1">
    <property type="nucleotide sequence ID" value="NZ_RCDD01000003.1"/>
</dbReference>
<feature type="repeat" description="TPR" evidence="1">
    <location>
        <begin position="97"/>
        <end position="130"/>
    </location>
</feature>
<feature type="repeat" description="TPR" evidence="1">
    <location>
        <begin position="1082"/>
        <end position="1115"/>
    </location>
</feature>
<dbReference type="SUPFAM" id="SSF48452">
    <property type="entry name" value="TPR-like"/>
    <property type="match status" value="5"/>
</dbReference>
<keyword evidence="3" id="KW-0812">Transmembrane</keyword>
<name>A0A421B251_9PSEU</name>
<accession>A0A421B251</accession>
<keyword evidence="1" id="KW-0802">TPR repeat</keyword>
<dbReference type="SMART" id="SM00028">
    <property type="entry name" value="TPR"/>
    <property type="match status" value="20"/>
</dbReference>
<dbReference type="OrthoDB" id="3273071at2"/>
<dbReference type="InterPro" id="IPR011990">
    <property type="entry name" value="TPR-like_helical_dom_sf"/>
</dbReference>
<dbReference type="Gene3D" id="1.25.40.10">
    <property type="entry name" value="Tetratricopeptide repeat domain"/>
    <property type="match status" value="6"/>
</dbReference>
<evidence type="ECO:0000313" key="4">
    <source>
        <dbReference type="EMBL" id="RLK58341.1"/>
    </source>
</evidence>
<dbReference type="Pfam" id="PF13432">
    <property type="entry name" value="TPR_16"/>
    <property type="match status" value="7"/>
</dbReference>
<dbReference type="EMBL" id="RCDD01000003">
    <property type="protein sequence ID" value="RLK58341.1"/>
    <property type="molecule type" value="Genomic_DNA"/>
</dbReference>
<protein>
    <submittedName>
        <fullName evidence="4">Tfp pilus assembly protein PilF</fullName>
    </submittedName>
</protein>
<feature type="repeat" description="TPR" evidence="1">
    <location>
        <begin position="165"/>
        <end position="198"/>
    </location>
</feature>
<evidence type="ECO:0000313" key="5">
    <source>
        <dbReference type="Proteomes" id="UP000282454"/>
    </source>
</evidence>
<dbReference type="InterPro" id="IPR019734">
    <property type="entry name" value="TPR_rpt"/>
</dbReference>
<keyword evidence="3" id="KW-0472">Membrane</keyword>
<dbReference type="Proteomes" id="UP000282454">
    <property type="component" value="Unassembled WGS sequence"/>
</dbReference>
<evidence type="ECO:0000256" key="3">
    <source>
        <dbReference type="SAM" id="Phobius"/>
    </source>
</evidence>
<keyword evidence="5" id="KW-1185">Reference proteome</keyword>
<organism evidence="4 5">
    <name type="scientific">Actinokineospora cianjurensis</name>
    <dbReference type="NCBI Taxonomy" id="585224"/>
    <lineage>
        <taxon>Bacteria</taxon>
        <taxon>Bacillati</taxon>
        <taxon>Actinomycetota</taxon>
        <taxon>Actinomycetes</taxon>
        <taxon>Pseudonocardiales</taxon>
        <taxon>Pseudonocardiaceae</taxon>
        <taxon>Actinokineospora</taxon>
    </lineage>
</organism>
<dbReference type="Pfam" id="PF14559">
    <property type="entry name" value="TPR_19"/>
    <property type="match status" value="1"/>
</dbReference>
<proteinExistence type="predicted"/>
<evidence type="ECO:0000256" key="1">
    <source>
        <dbReference type="PROSITE-ProRule" id="PRU00339"/>
    </source>
</evidence>
<comment type="caution">
    <text evidence="4">The sequence shown here is derived from an EMBL/GenBank/DDBJ whole genome shotgun (WGS) entry which is preliminary data.</text>
</comment>
<feature type="region of interest" description="Disordered" evidence="2">
    <location>
        <begin position="1327"/>
        <end position="1359"/>
    </location>
</feature>
<keyword evidence="3" id="KW-1133">Transmembrane helix</keyword>
<feature type="repeat" description="TPR" evidence="1">
    <location>
        <begin position="1015"/>
        <end position="1048"/>
    </location>
</feature>
<dbReference type="PANTHER" id="PTHR12558:SF33">
    <property type="entry name" value="BLL7664 PROTEIN"/>
    <property type="match status" value="1"/>
</dbReference>
<feature type="transmembrane region" description="Helical" evidence="3">
    <location>
        <begin position="1288"/>
        <end position="1312"/>
    </location>
</feature>
<gene>
    <name evidence="4" type="ORF">CLV68_4439</name>
</gene>